<comment type="function">
    <text evidence="3">Required for formate dehydrogenase (FDH) activity. Acts as a sulfur carrier protein that transfers sulfur from IscS to the molybdenum cofactor prior to its insertion into FDH.</text>
</comment>
<proteinExistence type="inferred from homology"/>
<dbReference type="GO" id="GO:0006777">
    <property type="term" value="P:Mo-molybdopterin cofactor biosynthetic process"/>
    <property type="evidence" value="ECO:0007669"/>
    <property type="project" value="UniProtKB-UniRule"/>
</dbReference>
<dbReference type="Gene3D" id="3.40.140.10">
    <property type="entry name" value="Cytidine Deaminase, domain 2"/>
    <property type="match status" value="1"/>
</dbReference>
<keyword evidence="5" id="KW-1185">Reference proteome</keyword>
<dbReference type="RefSeq" id="WP_101536395.1">
    <property type="nucleotide sequence ID" value="NZ_MXAV01000001.1"/>
</dbReference>
<dbReference type="PANTHER" id="PTHR30592">
    <property type="entry name" value="FORMATE DEHYDROGENASE"/>
    <property type="match status" value="1"/>
</dbReference>
<name>A0A2I1DQZ9_9PROT</name>
<sequence length="282" mass="30558">MRIHGHLNSGIGWSPATLLAGKATPVAHEEAILEERAVSIVINGQPYAVMMVTPEHLEDFFHGFLWSEGIIQHLQDISAWELVAQNAETSAIYLQLSAEAAERARHKGRQIIGGSACGLCGTPVFDGLIPFAPLENHYATTPQAIHRIMRQMREQQRLNRSTGTAHAAILDSHQGSLVREDIGRHNAVDKSIGAALQQGLRPGQVQVLGISSRLSFEIVLKALGFGIPVIAAISGVSSMAIQLAQSHGITLIGYTRDDRMTLYAHAERVQEESGITLSSLDQ</sequence>
<comment type="caution">
    <text evidence="3">Lacks conserved residue(s) required for the propagation of feature annotation.</text>
</comment>
<keyword evidence="2 3" id="KW-0501">Molybdenum cofactor biosynthesis</keyword>
<evidence type="ECO:0000256" key="1">
    <source>
        <dbReference type="ARBA" id="ARBA00022490"/>
    </source>
</evidence>
<evidence type="ECO:0000256" key="2">
    <source>
        <dbReference type="ARBA" id="ARBA00023150"/>
    </source>
</evidence>
<dbReference type="Gene3D" id="3.10.20.10">
    <property type="match status" value="1"/>
</dbReference>
<comment type="subcellular location">
    <subcellularLocation>
        <location evidence="3">Cytoplasm</location>
    </subcellularLocation>
</comment>
<comment type="caution">
    <text evidence="4">The sequence shown here is derived from an EMBL/GenBank/DDBJ whole genome shotgun (WGS) entry which is preliminary data.</text>
</comment>
<dbReference type="EMBL" id="MXAV01000001">
    <property type="protein sequence ID" value="PKY12275.1"/>
    <property type="molecule type" value="Genomic_DNA"/>
</dbReference>
<dbReference type="HAMAP" id="MF_00187">
    <property type="entry name" value="FdhD"/>
    <property type="match status" value="1"/>
</dbReference>
<evidence type="ECO:0000256" key="3">
    <source>
        <dbReference type="HAMAP-Rule" id="MF_00187"/>
    </source>
</evidence>
<dbReference type="InterPro" id="IPR016193">
    <property type="entry name" value="Cytidine_deaminase-like"/>
</dbReference>
<dbReference type="GO" id="GO:0097163">
    <property type="term" value="F:sulfur carrier activity"/>
    <property type="evidence" value="ECO:0007669"/>
    <property type="project" value="UniProtKB-UniRule"/>
</dbReference>
<dbReference type="FunCoup" id="A0A2I1DQZ9">
    <property type="interactions" value="223"/>
</dbReference>
<dbReference type="PANTHER" id="PTHR30592:SF1">
    <property type="entry name" value="SULFUR CARRIER PROTEIN FDHD"/>
    <property type="match status" value="1"/>
</dbReference>
<dbReference type="GO" id="GO:0016783">
    <property type="term" value="F:sulfurtransferase activity"/>
    <property type="evidence" value="ECO:0007669"/>
    <property type="project" value="InterPro"/>
</dbReference>
<gene>
    <name evidence="3" type="primary">fdhD</name>
    <name evidence="4" type="ORF">B1757_00155</name>
</gene>
<dbReference type="SUPFAM" id="SSF53927">
    <property type="entry name" value="Cytidine deaminase-like"/>
    <property type="match status" value="1"/>
</dbReference>
<dbReference type="InParanoid" id="A0A2I1DQZ9"/>
<dbReference type="Proteomes" id="UP000234329">
    <property type="component" value="Unassembled WGS sequence"/>
</dbReference>
<dbReference type="GO" id="GO:0005737">
    <property type="term" value="C:cytoplasm"/>
    <property type="evidence" value="ECO:0007669"/>
    <property type="project" value="UniProtKB-SubCell"/>
</dbReference>
<dbReference type="PIRSF" id="PIRSF015626">
    <property type="entry name" value="FdhD"/>
    <property type="match status" value="1"/>
</dbReference>
<protein>
    <recommendedName>
        <fullName evidence="3">Sulfur carrier protein FdhD</fullName>
    </recommendedName>
</protein>
<evidence type="ECO:0000313" key="4">
    <source>
        <dbReference type="EMBL" id="PKY12275.1"/>
    </source>
</evidence>
<evidence type="ECO:0000313" key="5">
    <source>
        <dbReference type="Proteomes" id="UP000234329"/>
    </source>
</evidence>
<dbReference type="OrthoDB" id="3197277at2"/>
<dbReference type="NCBIfam" id="TIGR00129">
    <property type="entry name" value="fdhD_narQ"/>
    <property type="match status" value="1"/>
</dbReference>
<keyword evidence="1 3" id="KW-0963">Cytoplasm</keyword>
<reference evidence="4 5" key="1">
    <citation type="submission" date="2017-03" db="EMBL/GenBank/DDBJ databases">
        <title>Draft genime sequence of the acidophilic sulfur-oxidizing bacterium Acidithiobacillus sp. SH, isolated from seawater.</title>
        <authorList>
            <person name="Sharmin S."/>
            <person name="Tokuhisa M."/>
            <person name="Kanao T."/>
            <person name="Kamimura K."/>
        </authorList>
    </citation>
    <scope>NUCLEOTIDE SEQUENCE [LARGE SCALE GENOMIC DNA]</scope>
    <source>
        <strain evidence="4 5">SH</strain>
    </source>
</reference>
<comment type="similarity">
    <text evidence="3">Belongs to the FdhD family.</text>
</comment>
<dbReference type="AlphaFoldDB" id="A0A2I1DQZ9"/>
<accession>A0A2I1DQZ9</accession>
<dbReference type="InterPro" id="IPR003786">
    <property type="entry name" value="FdhD"/>
</dbReference>
<dbReference type="Pfam" id="PF02634">
    <property type="entry name" value="FdhD-NarQ"/>
    <property type="match status" value="1"/>
</dbReference>
<organism evidence="4 5">
    <name type="scientific">Acidithiobacillus marinus</name>
    <dbReference type="NCBI Taxonomy" id="187490"/>
    <lineage>
        <taxon>Bacteria</taxon>
        <taxon>Pseudomonadati</taxon>
        <taxon>Pseudomonadota</taxon>
        <taxon>Acidithiobacillia</taxon>
        <taxon>Acidithiobacillales</taxon>
        <taxon>Acidithiobacillaceae</taxon>
        <taxon>Acidithiobacillus</taxon>
    </lineage>
</organism>
<feature type="active site" description="Cysteine persulfide intermediate" evidence="3">
    <location>
        <position position="117"/>
    </location>
</feature>